<evidence type="ECO:0000259" key="8">
    <source>
        <dbReference type="PROSITE" id="PS00622"/>
    </source>
</evidence>
<keyword evidence="6" id="KW-0804">Transcription</keyword>
<dbReference type="InterPro" id="IPR036388">
    <property type="entry name" value="WH-like_DNA-bd_sf"/>
</dbReference>
<reference evidence="9" key="1">
    <citation type="journal article" date="2014" name="Int. J. Syst. Evol. Microbiol.">
        <title>Complete genome sequence of Corynebacterium casei LMG S-19264T (=DSM 44701T), isolated from a smear-ripened cheese.</title>
        <authorList>
            <consortium name="US DOE Joint Genome Institute (JGI-PGF)"/>
            <person name="Walter F."/>
            <person name="Albersmeier A."/>
            <person name="Kalinowski J."/>
            <person name="Ruckert C."/>
        </authorList>
    </citation>
    <scope>NUCLEOTIDE SEQUENCE</scope>
    <source>
        <strain evidence="9">JCM 18487</strain>
    </source>
</reference>
<keyword evidence="3" id="KW-0805">Transcription regulation</keyword>
<dbReference type="InterPro" id="IPR007627">
    <property type="entry name" value="RNA_pol_sigma70_r2"/>
</dbReference>
<evidence type="ECO:0000313" key="10">
    <source>
        <dbReference type="Proteomes" id="UP000637695"/>
    </source>
</evidence>
<dbReference type="AlphaFoldDB" id="A0A917NG98"/>
<dbReference type="PIRSF" id="PIRSF002939">
    <property type="entry name" value="RNA_polymerase_sigma-H_factor"/>
    <property type="match status" value="1"/>
</dbReference>
<dbReference type="Gene3D" id="1.10.10.10">
    <property type="entry name" value="Winged helix-like DNA-binding domain superfamily/Winged helix DNA-binding domain"/>
    <property type="match status" value="1"/>
</dbReference>
<dbReference type="InterPro" id="IPR014284">
    <property type="entry name" value="RNA_pol_sigma-70_dom"/>
</dbReference>
<keyword evidence="5" id="KW-0238">DNA-binding</keyword>
<dbReference type="SMART" id="SM00421">
    <property type="entry name" value="HTH_LUXR"/>
    <property type="match status" value="1"/>
</dbReference>
<proteinExistence type="inferred from homology"/>
<dbReference type="InterPro" id="IPR016371">
    <property type="entry name" value="RNA_pol_sigma-H_factor"/>
</dbReference>
<dbReference type="PANTHER" id="PTHR30385">
    <property type="entry name" value="SIGMA FACTOR F FLAGELLAR"/>
    <property type="match status" value="1"/>
</dbReference>
<dbReference type="SUPFAM" id="SSF88946">
    <property type="entry name" value="Sigma2 domain of RNA polymerase sigma factors"/>
    <property type="match status" value="1"/>
</dbReference>
<dbReference type="Pfam" id="PF08281">
    <property type="entry name" value="Sigma70_r4_2"/>
    <property type="match status" value="1"/>
</dbReference>
<keyword evidence="10" id="KW-1185">Reference proteome</keyword>
<dbReference type="PROSITE" id="PS00622">
    <property type="entry name" value="HTH_LUXR_1"/>
    <property type="match status" value="1"/>
</dbReference>
<evidence type="ECO:0000256" key="7">
    <source>
        <dbReference type="ARBA" id="ARBA00024701"/>
    </source>
</evidence>
<dbReference type="Gene3D" id="1.10.1740.10">
    <property type="match status" value="1"/>
</dbReference>
<comment type="caution">
    <text evidence="9">The sequence shown here is derived from an EMBL/GenBank/DDBJ whole genome shotgun (WGS) entry which is preliminary data.</text>
</comment>
<reference evidence="9" key="2">
    <citation type="submission" date="2020-09" db="EMBL/GenBank/DDBJ databases">
        <authorList>
            <person name="Sun Q."/>
            <person name="Ohkuma M."/>
        </authorList>
    </citation>
    <scope>NUCLEOTIDE SEQUENCE</scope>
    <source>
        <strain evidence="9">JCM 18487</strain>
    </source>
</reference>
<dbReference type="Proteomes" id="UP000637695">
    <property type="component" value="Unassembled WGS sequence"/>
</dbReference>
<comment type="function">
    <text evidence="7">Sigma factors are initiation factors that promote the attachment of RNA polymerase to specific initiation sites and are then released. Sigma-S contributes to the protection against external stress, thus playing a role in cellular fitness and survival.</text>
</comment>
<dbReference type="Pfam" id="PF04542">
    <property type="entry name" value="Sigma70_r2"/>
    <property type="match status" value="1"/>
</dbReference>
<organism evidence="9 10">
    <name type="scientific">Alicyclobacillus cellulosilyticus</name>
    <dbReference type="NCBI Taxonomy" id="1003997"/>
    <lineage>
        <taxon>Bacteria</taxon>
        <taxon>Bacillati</taxon>
        <taxon>Bacillota</taxon>
        <taxon>Bacilli</taxon>
        <taxon>Bacillales</taxon>
        <taxon>Alicyclobacillaceae</taxon>
        <taxon>Alicyclobacillus</taxon>
    </lineage>
</organism>
<dbReference type="InterPro" id="IPR000792">
    <property type="entry name" value="Tscrpt_reg_LuxR_C"/>
</dbReference>
<evidence type="ECO:0000256" key="4">
    <source>
        <dbReference type="ARBA" id="ARBA00023082"/>
    </source>
</evidence>
<dbReference type="InterPro" id="IPR016032">
    <property type="entry name" value="Sig_transdc_resp-reg_C-effctor"/>
</dbReference>
<dbReference type="GO" id="GO:0003677">
    <property type="term" value="F:DNA binding"/>
    <property type="evidence" value="ECO:0007669"/>
    <property type="project" value="UniProtKB-KW"/>
</dbReference>
<feature type="domain" description="HTH luxR-type" evidence="8">
    <location>
        <begin position="202"/>
        <end position="229"/>
    </location>
</feature>
<evidence type="ECO:0000256" key="3">
    <source>
        <dbReference type="ARBA" id="ARBA00023015"/>
    </source>
</evidence>
<sequence length="250" mass="28111">MALEKVMDLAEARSARRFKSNQVPPELDALSDEALVAAAQAGDAEALSCMFARYRDFICSKARMYFLAGANFEDLVQEAMIGFYESIRDYRPGRLPFRSFARLCITRQIIEAVKVFSSRKHAPLNDALSLDAPLCHDPEDERTLMDVVYDTRMPTPEDAVLIHDPRAAAWTDVADLCVWLEQSMDGMLTELERRVLKLFVEGYSYIEIAQQLGRTKKSVDNALQRIKRKLLACLYDEPSAGGRHAAVQGG</sequence>
<evidence type="ECO:0000256" key="5">
    <source>
        <dbReference type="ARBA" id="ARBA00023125"/>
    </source>
</evidence>
<gene>
    <name evidence="9" type="primary">spo0H</name>
    <name evidence="9" type="ORF">GCM10010885_05600</name>
</gene>
<accession>A0A917NG98</accession>
<dbReference type="SUPFAM" id="SSF46894">
    <property type="entry name" value="C-terminal effector domain of the bipartite response regulators"/>
    <property type="match status" value="1"/>
</dbReference>
<dbReference type="GO" id="GO:0006352">
    <property type="term" value="P:DNA-templated transcription initiation"/>
    <property type="evidence" value="ECO:0007669"/>
    <property type="project" value="InterPro"/>
</dbReference>
<dbReference type="GO" id="GO:0016987">
    <property type="term" value="F:sigma factor activity"/>
    <property type="evidence" value="ECO:0007669"/>
    <property type="project" value="UniProtKB-KW"/>
</dbReference>
<dbReference type="PANTHER" id="PTHR30385:SF1">
    <property type="entry name" value="RNA POLYMERASE SIGMA-H FACTOR"/>
    <property type="match status" value="1"/>
</dbReference>
<comment type="similarity">
    <text evidence="1">Belongs to the sigma-70 factor family.</text>
</comment>
<evidence type="ECO:0000256" key="1">
    <source>
        <dbReference type="ARBA" id="ARBA00007788"/>
    </source>
</evidence>
<dbReference type="EMBL" id="BMOY01000005">
    <property type="protein sequence ID" value="GGI99005.1"/>
    <property type="molecule type" value="Genomic_DNA"/>
</dbReference>
<dbReference type="NCBIfam" id="TIGR02937">
    <property type="entry name" value="sigma70-ECF"/>
    <property type="match status" value="1"/>
</dbReference>
<dbReference type="InterPro" id="IPR013249">
    <property type="entry name" value="RNA_pol_sigma70_r4_t2"/>
</dbReference>
<protein>
    <recommendedName>
        <fullName evidence="2">RNA polymerase sigma factor SigS</fullName>
    </recommendedName>
</protein>
<name>A0A917NG98_9BACL</name>
<evidence type="ECO:0000256" key="2">
    <source>
        <dbReference type="ARBA" id="ARBA00021245"/>
    </source>
</evidence>
<evidence type="ECO:0000256" key="6">
    <source>
        <dbReference type="ARBA" id="ARBA00023163"/>
    </source>
</evidence>
<keyword evidence="4" id="KW-0731">Sigma factor</keyword>
<dbReference type="InterPro" id="IPR013325">
    <property type="entry name" value="RNA_pol_sigma_r2"/>
</dbReference>
<evidence type="ECO:0000313" key="9">
    <source>
        <dbReference type="EMBL" id="GGI99005.1"/>
    </source>
</evidence>